<feature type="region of interest" description="Disordered" evidence="10">
    <location>
        <begin position="559"/>
        <end position="591"/>
    </location>
</feature>
<evidence type="ECO:0000256" key="11">
    <source>
        <dbReference type="SAM" id="Phobius"/>
    </source>
</evidence>
<evidence type="ECO:0000256" key="9">
    <source>
        <dbReference type="SAM" id="Coils"/>
    </source>
</evidence>
<dbReference type="InterPro" id="IPR023214">
    <property type="entry name" value="HAD_sf"/>
</dbReference>
<comment type="function">
    <text evidence="8">RNA helicase.</text>
</comment>
<feature type="compositionally biased region" description="Basic residues" evidence="10">
    <location>
        <begin position="695"/>
        <end position="705"/>
    </location>
</feature>
<dbReference type="SMART" id="SM01178">
    <property type="entry name" value="DUF4217"/>
    <property type="match status" value="1"/>
</dbReference>
<feature type="compositionally biased region" description="Polar residues" evidence="10">
    <location>
        <begin position="1169"/>
        <end position="1178"/>
    </location>
</feature>
<evidence type="ECO:0000256" key="4">
    <source>
        <dbReference type="ARBA" id="ARBA00022806"/>
    </source>
</evidence>
<comment type="similarity">
    <text evidence="8">Belongs to the DEAD box helicase family.</text>
</comment>
<name>A0AAV0UZ56_9STRA</name>
<dbReference type="Pfam" id="PF00270">
    <property type="entry name" value="DEAD"/>
    <property type="match status" value="1"/>
</dbReference>
<keyword evidence="5 8" id="KW-0067">ATP-binding</keyword>
<dbReference type="InterPro" id="IPR036412">
    <property type="entry name" value="HAD-like_sf"/>
</dbReference>
<dbReference type="EMBL" id="CANTFM010001552">
    <property type="protein sequence ID" value="CAI5740920.1"/>
    <property type="molecule type" value="Genomic_DNA"/>
</dbReference>
<keyword evidence="9" id="KW-0175">Coiled coil</keyword>
<dbReference type="PROSITE" id="PS51195">
    <property type="entry name" value="Q_MOTIF"/>
    <property type="match status" value="1"/>
</dbReference>
<keyword evidence="4 8" id="KW-0347">Helicase</keyword>
<keyword evidence="3 8" id="KW-0378">Hydrolase</keyword>
<evidence type="ECO:0000259" key="13">
    <source>
        <dbReference type="PROSITE" id="PS51194"/>
    </source>
</evidence>
<feature type="domain" description="Helicase ATP-binding" evidence="12">
    <location>
        <begin position="94"/>
        <end position="270"/>
    </location>
</feature>
<dbReference type="SUPFAM" id="SSF56784">
    <property type="entry name" value="HAD-like"/>
    <property type="match status" value="1"/>
</dbReference>
<feature type="transmembrane region" description="Helical" evidence="11">
    <location>
        <begin position="1393"/>
        <end position="1417"/>
    </location>
</feature>
<dbReference type="PANTHER" id="PTHR24031">
    <property type="entry name" value="RNA HELICASE"/>
    <property type="match status" value="1"/>
</dbReference>
<sequence length="1420" mass="157225">MASRASRQAQSHLNPLIQDKENIAAAEAVKLKQNERERLEIERLETRIAEQTPARGLQLGEAANFDLFPLSEATRRGLRACGFVAPTKIQVGALPHALAGRDVLAAAKTGSGKTLAFLLPVLEKLFRLCWSVEDGIGALVISPTRELALQIFEVLRNVGKAHAFSAGLVIGGKNFREEQLRLIRMNLLVCTPGRLLQHMEQTPAFDATNLQVLVLDEADRVLDLGFQKQLTAILEHLPPAGTRQTLLFSATQTKSVKDLAALSLREPEYVAVHEHSANATPKGLTQSYVVTPLERKLDVLLSFIKSHLKQKVIVFLSTCRQVRFIHSVFCKLQPGIPLCALHGKYKQGKRVEVYYEFLNKPAAVLFATDIAARGLDFPQVDWVLQLDCPEDAANYIHRVGRTARYNKQGKALMCLVPSEVDGMMKRLSDAKVPIRETMLNPAKTTSCQQKVASVVAGDKEVKALAQKAFMSYVRSVYLQPDRKVFDAMALPLDKFAESFGLPGAPRMPFLSKMKAEHENGGNETLRDELRGKKNVNRKLQQLKEKIKAEKERKRLARQLAALGPKEQEEAKKKLEMKQEKEGSEDEEEKDDSLMVVKRVHNWAEDDEPLNLEALGPSSKKKQKKLRVDREAINASKIVFDDEGNSTKMADRLAARNTGNNEFADVEQHAKKYTEQVAARLTAKDADDRRLEKERVRAKHHKKRMKIKCERDDESEDGGPRLVVGSGNEDMSGSERSSDENTSSDDDEVIATARERSTATLTRYIVFLAACASQLQRLQAPPVRAVVAFVRWAMILDDVLYNHSKLLSHLAIERGVAQLLAERAFPTNAAAFGALQTFRNTYGLRKRFPRFIDSLMSDPHTKLSPIQAQRVIAAYYESNVPEARSITPFPHVQVQRERLKALGVDDLFHQVVYVSPNPSLAQVTSTMKQLARQLNVPASAVMFVGRKAFYEIKAANTVGVLTVRMLFGKYTSVMPTEETKQPDFQIESIEQLVSIVKLADQQMLQPKIVAIGGGTGLAALLKELRHYPADLTAVVTGRHSGALRKYLGILPPGDIRNCLVALSDSDELLSKLMNYRFRDNYMEGCSLGNLLLAALTDLQGGFDRAVPSIAKILNIHGSVLPATLENTELCAELTDGSTVISEVNVRSPFVPDEEVESQSDSDSSTRSASGTPPSMTQKPGHSKKKIKKAPIKRVYLENPNVEAFQPAVRAIEDADIIILSPGGFYTSIIATLLVPGIRDAIARSAGATVYVSNVTTQNGQTDGYTLERTLEVLSTYLGASAIDYVIANNTFPPKNALAPYIERGEELLLPTPGMAASKHPVLLQSQTFQEDLVAGHVAREWKKAPMLKHSGRRVAAILYTIIDKEMARHRHQQQLETIALSVAPMNTSCSKNSWMPSFTAPVTLFGLLAATMLVASMLRRR</sequence>
<dbReference type="HAMAP" id="MF_00973">
    <property type="entry name" value="Gluconeogen_factor"/>
    <property type="match status" value="1"/>
</dbReference>
<feature type="coiled-coil region" evidence="9">
    <location>
        <begin position="522"/>
        <end position="559"/>
    </location>
</feature>
<evidence type="ECO:0000259" key="14">
    <source>
        <dbReference type="PROSITE" id="PS51195"/>
    </source>
</evidence>
<dbReference type="InterPro" id="IPR038136">
    <property type="entry name" value="CofD-like_dom_sf"/>
</dbReference>
<comment type="caution">
    <text evidence="15">The sequence shown here is derived from an EMBL/GenBank/DDBJ whole genome shotgun (WGS) entry which is preliminary data.</text>
</comment>
<feature type="domain" description="Helicase C-terminal" evidence="13">
    <location>
        <begin position="296"/>
        <end position="445"/>
    </location>
</feature>
<evidence type="ECO:0000256" key="2">
    <source>
        <dbReference type="ARBA" id="ARBA00022741"/>
    </source>
</evidence>
<keyword evidence="6 8" id="KW-0694">RNA-binding</keyword>
<feature type="region of interest" description="Disordered" evidence="10">
    <location>
        <begin position="1149"/>
        <end position="1186"/>
    </location>
</feature>
<evidence type="ECO:0000256" key="6">
    <source>
        <dbReference type="ARBA" id="ARBA00022884"/>
    </source>
</evidence>
<dbReference type="Pfam" id="PF00271">
    <property type="entry name" value="Helicase_C"/>
    <property type="match status" value="1"/>
</dbReference>
<comment type="domain">
    <text evidence="8">The Q motif is unique to and characteristic of the DEAD box family of RNA helicases and controls ATP binding and hydrolysis.</text>
</comment>
<evidence type="ECO:0000256" key="5">
    <source>
        <dbReference type="ARBA" id="ARBA00022840"/>
    </source>
</evidence>
<evidence type="ECO:0000313" key="16">
    <source>
        <dbReference type="Proteomes" id="UP001162029"/>
    </source>
</evidence>
<feature type="domain" description="DEAD-box RNA helicase Q" evidence="14">
    <location>
        <begin position="63"/>
        <end position="91"/>
    </location>
</feature>
<dbReference type="GO" id="GO:0043743">
    <property type="term" value="F:LPPG:FO 2-phospho-L-lactate transferase activity"/>
    <property type="evidence" value="ECO:0007669"/>
    <property type="project" value="InterPro"/>
</dbReference>
<dbReference type="InterPro" id="IPR025313">
    <property type="entry name" value="SPB4-like_CTE"/>
</dbReference>
<dbReference type="InterPro" id="IPR002882">
    <property type="entry name" value="CofD"/>
</dbReference>
<evidence type="ECO:0000256" key="8">
    <source>
        <dbReference type="RuleBase" id="RU365068"/>
    </source>
</evidence>
<evidence type="ECO:0000259" key="12">
    <source>
        <dbReference type="PROSITE" id="PS51192"/>
    </source>
</evidence>
<feature type="compositionally biased region" description="Basic and acidic residues" evidence="10">
    <location>
        <begin position="565"/>
        <end position="581"/>
    </location>
</feature>
<keyword evidence="16" id="KW-1185">Reference proteome</keyword>
<accession>A0AAV0UZ56</accession>
<evidence type="ECO:0000313" key="15">
    <source>
        <dbReference type="EMBL" id="CAI5740920.1"/>
    </source>
</evidence>
<dbReference type="GO" id="GO:0003723">
    <property type="term" value="F:RNA binding"/>
    <property type="evidence" value="ECO:0007669"/>
    <property type="project" value="UniProtKB-UniRule"/>
</dbReference>
<dbReference type="InterPro" id="IPR000629">
    <property type="entry name" value="RNA-helicase_DEAD-box_CS"/>
</dbReference>
<protein>
    <recommendedName>
        <fullName evidence="8">ATP-dependent RNA helicase</fullName>
        <ecNumber evidence="8">3.6.4.13</ecNumber>
    </recommendedName>
</protein>
<proteinExistence type="inferred from homology"/>
<feature type="short sequence motif" description="Q motif" evidence="7">
    <location>
        <begin position="63"/>
        <end position="91"/>
    </location>
</feature>
<dbReference type="GO" id="GO:0003724">
    <property type="term" value="F:RNA helicase activity"/>
    <property type="evidence" value="ECO:0007669"/>
    <property type="project" value="UniProtKB-EC"/>
</dbReference>
<evidence type="ECO:0000256" key="3">
    <source>
        <dbReference type="ARBA" id="ARBA00022801"/>
    </source>
</evidence>
<organism evidence="15 16">
    <name type="scientific">Peronospora destructor</name>
    <dbReference type="NCBI Taxonomy" id="86335"/>
    <lineage>
        <taxon>Eukaryota</taxon>
        <taxon>Sar</taxon>
        <taxon>Stramenopiles</taxon>
        <taxon>Oomycota</taxon>
        <taxon>Peronosporomycetes</taxon>
        <taxon>Peronosporales</taxon>
        <taxon>Peronosporaceae</taxon>
        <taxon>Peronospora</taxon>
    </lineage>
</organism>
<dbReference type="InterPro" id="IPR027417">
    <property type="entry name" value="P-loop_NTPase"/>
</dbReference>
<dbReference type="Pfam" id="PF13959">
    <property type="entry name" value="CTE_SPB4"/>
    <property type="match status" value="1"/>
</dbReference>
<dbReference type="Proteomes" id="UP001162029">
    <property type="component" value="Unassembled WGS sequence"/>
</dbReference>
<dbReference type="CDD" id="cd17941">
    <property type="entry name" value="DEADc_DDX10"/>
    <property type="match status" value="1"/>
</dbReference>
<gene>
    <name evidence="15" type="ORF">PDE001_LOCUS7649</name>
</gene>
<dbReference type="Pfam" id="PF01933">
    <property type="entry name" value="CofD"/>
    <property type="match status" value="1"/>
</dbReference>
<dbReference type="InterPro" id="IPR014001">
    <property type="entry name" value="Helicase_ATP-bd"/>
</dbReference>
<dbReference type="InterPro" id="IPR014014">
    <property type="entry name" value="RNA_helicase_DEAD_Q_motif"/>
</dbReference>
<comment type="catalytic activity">
    <reaction evidence="8">
        <text>ATP + H2O = ADP + phosphate + H(+)</text>
        <dbReference type="Rhea" id="RHEA:13065"/>
        <dbReference type="ChEBI" id="CHEBI:15377"/>
        <dbReference type="ChEBI" id="CHEBI:15378"/>
        <dbReference type="ChEBI" id="CHEBI:30616"/>
        <dbReference type="ChEBI" id="CHEBI:43474"/>
        <dbReference type="ChEBI" id="CHEBI:456216"/>
        <dbReference type="EC" id="3.6.4.13"/>
    </reaction>
</comment>
<dbReference type="InterPro" id="IPR011545">
    <property type="entry name" value="DEAD/DEAH_box_helicase_dom"/>
</dbReference>
<evidence type="ECO:0000256" key="7">
    <source>
        <dbReference type="PROSITE-ProRule" id="PRU00552"/>
    </source>
</evidence>
<reference evidence="15" key="1">
    <citation type="submission" date="2022-12" db="EMBL/GenBank/DDBJ databases">
        <authorList>
            <person name="Webb A."/>
        </authorList>
    </citation>
    <scope>NUCLEOTIDE SEQUENCE</scope>
    <source>
        <strain evidence="15">Pd1</strain>
    </source>
</reference>
<dbReference type="SUPFAM" id="SSF52540">
    <property type="entry name" value="P-loop containing nucleoside triphosphate hydrolases"/>
    <property type="match status" value="1"/>
</dbReference>
<keyword evidence="1" id="KW-0963">Cytoplasm</keyword>
<keyword evidence="11" id="KW-1133">Transmembrane helix</keyword>
<dbReference type="PROSITE" id="PS00039">
    <property type="entry name" value="DEAD_ATP_HELICASE"/>
    <property type="match status" value="1"/>
</dbReference>
<dbReference type="InterPro" id="IPR001650">
    <property type="entry name" value="Helicase_C-like"/>
</dbReference>
<dbReference type="Gene3D" id="3.40.50.300">
    <property type="entry name" value="P-loop containing nucleotide triphosphate hydrolases"/>
    <property type="match status" value="2"/>
</dbReference>
<keyword evidence="2 8" id="KW-0547">Nucleotide-binding</keyword>
<dbReference type="SMART" id="SM00487">
    <property type="entry name" value="DEXDc"/>
    <property type="match status" value="1"/>
</dbReference>
<dbReference type="InterPro" id="IPR010119">
    <property type="entry name" value="Gluconeogen_factor"/>
</dbReference>
<dbReference type="GO" id="GO:0005524">
    <property type="term" value="F:ATP binding"/>
    <property type="evidence" value="ECO:0007669"/>
    <property type="project" value="UniProtKB-UniRule"/>
</dbReference>
<dbReference type="EC" id="3.6.4.13" evidence="8"/>
<feature type="compositionally biased region" description="Low complexity" evidence="10">
    <location>
        <begin position="1159"/>
        <end position="1168"/>
    </location>
</feature>
<evidence type="ECO:0000256" key="10">
    <source>
        <dbReference type="SAM" id="MobiDB-lite"/>
    </source>
</evidence>
<dbReference type="GO" id="GO:0016787">
    <property type="term" value="F:hydrolase activity"/>
    <property type="evidence" value="ECO:0007669"/>
    <property type="project" value="UniProtKB-KW"/>
</dbReference>
<dbReference type="SMART" id="SM00490">
    <property type="entry name" value="HELICc"/>
    <property type="match status" value="1"/>
</dbReference>
<dbReference type="Gene3D" id="3.40.50.10680">
    <property type="entry name" value="CofD-like domains"/>
    <property type="match status" value="1"/>
</dbReference>
<evidence type="ECO:0000256" key="1">
    <source>
        <dbReference type="ARBA" id="ARBA00022490"/>
    </source>
</evidence>
<dbReference type="CDD" id="cd07187">
    <property type="entry name" value="YvcK_like"/>
    <property type="match status" value="1"/>
</dbReference>
<dbReference type="PROSITE" id="PS51192">
    <property type="entry name" value="HELICASE_ATP_BIND_1"/>
    <property type="match status" value="1"/>
</dbReference>
<dbReference type="SUPFAM" id="SSF142338">
    <property type="entry name" value="CofD-like"/>
    <property type="match status" value="1"/>
</dbReference>
<dbReference type="CDD" id="cd18787">
    <property type="entry name" value="SF2_C_DEAD"/>
    <property type="match status" value="1"/>
</dbReference>
<feature type="region of interest" description="Disordered" evidence="10">
    <location>
        <begin position="687"/>
        <end position="748"/>
    </location>
</feature>
<keyword evidence="11" id="KW-0472">Membrane</keyword>
<keyword evidence="11" id="KW-0812">Transmembrane</keyword>
<dbReference type="Gene3D" id="3.40.50.1000">
    <property type="entry name" value="HAD superfamily/HAD-like"/>
    <property type="match status" value="1"/>
</dbReference>
<dbReference type="PROSITE" id="PS51194">
    <property type="entry name" value="HELICASE_CTER"/>
    <property type="match status" value="1"/>
</dbReference>